<dbReference type="CDD" id="cd00159">
    <property type="entry name" value="RhoGAP"/>
    <property type="match status" value="1"/>
</dbReference>
<reference evidence="4" key="1">
    <citation type="submission" date="2023-07" db="EMBL/GenBank/DDBJ databases">
        <title>Black Yeasts Isolated from many extreme environments.</title>
        <authorList>
            <person name="Coleine C."/>
            <person name="Stajich J.E."/>
            <person name="Selbmann L."/>
        </authorList>
    </citation>
    <scope>NUCLEOTIDE SEQUENCE</scope>
    <source>
        <strain evidence="4">CCFEE 5485</strain>
    </source>
</reference>
<dbReference type="GO" id="GO:0007264">
    <property type="term" value="P:small GTPase-mediated signal transduction"/>
    <property type="evidence" value="ECO:0007669"/>
    <property type="project" value="TreeGrafter"/>
</dbReference>
<feature type="domain" description="Rho-GAP" evidence="3">
    <location>
        <begin position="219"/>
        <end position="432"/>
    </location>
</feature>
<evidence type="ECO:0000259" key="3">
    <source>
        <dbReference type="PROSITE" id="PS50238"/>
    </source>
</evidence>
<dbReference type="InterPro" id="IPR001251">
    <property type="entry name" value="CRAL-TRIO_dom"/>
</dbReference>
<feature type="region of interest" description="Disordered" evidence="1">
    <location>
        <begin position="453"/>
        <end position="622"/>
    </location>
</feature>
<feature type="compositionally biased region" description="Low complexity" evidence="1">
    <location>
        <begin position="9"/>
        <end position="23"/>
    </location>
</feature>
<gene>
    <name evidence="4" type="ORF">LTR78_006291</name>
</gene>
<dbReference type="AlphaFoldDB" id="A0AAE0WL67"/>
<dbReference type="PROSITE" id="PS50191">
    <property type="entry name" value="CRAL_TRIO"/>
    <property type="match status" value="1"/>
</dbReference>
<feature type="compositionally biased region" description="Low complexity" evidence="1">
    <location>
        <begin position="541"/>
        <end position="557"/>
    </location>
</feature>
<feature type="compositionally biased region" description="Basic and acidic residues" evidence="1">
    <location>
        <begin position="454"/>
        <end position="482"/>
    </location>
</feature>
<evidence type="ECO:0000313" key="5">
    <source>
        <dbReference type="Proteomes" id="UP001274830"/>
    </source>
</evidence>
<comment type="caution">
    <text evidence="4">The sequence shown here is derived from an EMBL/GenBank/DDBJ whole genome shotgun (WGS) entry which is preliminary data.</text>
</comment>
<dbReference type="SUPFAM" id="SSF48350">
    <property type="entry name" value="GTPase activation domain, GAP"/>
    <property type="match status" value="1"/>
</dbReference>
<dbReference type="Pfam" id="PF13716">
    <property type="entry name" value="CRAL_TRIO_2"/>
    <property type="match status" value="1"/>
</dbReference>
<dbReference type="GO" id="GO:0005096">
    <property type="term" value="F:GTPase activator activity"/>
    <property type="evidence" value="ECO:0007669"/>
    <property type="project" value="TreeGrafter"/>
</dbReference>
<feature type="compositionally biased region" description="Polar residues" evidence="1">
    <location>
        <begin position="771"/>
        <end position="790"/>
    </location>
</feature>
<dbReference type="InterPro" id="IPR008936">
    <property type="entry name" value="Rho_GTPase_activation_prot"/>
</dbReference>
<feature type="compositionally biased region" description="Low complexity" evidence="1">
    <location>
        <begin position="576"/>
        <end position="589"/>
    </location>
</feature>
<feature type="region of interest" description="Disordered" evidence="1">
    <location>
        <begin position="9"/>
        <end position="30"/>
    </location>
</feature>
<feature type="compositionally biased region" description="Low complexity" evidence="1">
    <location>
        <begin position="605"/>
        <end position="616"/>
    </location>
</feature>
<evidence type="ECO:0000259" key="2">
    <source>
        <dbReference type="PROSITE" id="PS50191"/>
    </source>
</evidence>
<dbReference type="InterPro" id="IPR000198">
    <property type="entry name" value="RhoGAP_dom"/>
</dbReference>
<dbReference type="InterPro" id="IPR036865">
    <property type="entry name" value="CRAL-TRIO_dom_sf"/>
</dbReference>
<dbReference type="PROSITE" id="PS50238">
    <property type="entry name" value="RHOGAP"/>
    <property type="match status" value="1"/>
</dbReference>
<proteinExistence type="predicted"/>
<accession>A0AAE0WL67</accession>
<protein>
    <submittedName>
        <fullName evidence="4">Uncharacterized protein</fullName>
    </submittedName>
</protein>
<dbReference type="PANTHER" id="PTHR45808:SF2">
    <property type="entry name" value="RHO GTPASE-ACTIVATING PROTEIN 68F"/>
    <property type="match status" value="1"/>
</dbReference>
<name>A0AAE0WL67_9PEZI</name>
<keyword evidence="5" id="KW-1185">Reference proteome</keyword>
<evidence type="ECO:0000256" key="1">
    <source>
        <dbReference type="SAM" id="MobiDB-lite"/>
    </source>
</evidence>
<feature type="compositionally biased region" description="Low complexity" evidence="1">
    <location>
        <begin position="687"/>
        <end position="705"/>
    </location>
</feature>
<feature type="compositionally biased region" description="Polar residues" evidence="1">
    <location>
        <begin position="669"/>
        <end position="685"/>
    </location>
</feature>
<dbReference type="Pfam" id="PF00620">
    <property type="entry name" value="RhoGAP"/>
    <property type="match status" value="1"/>
</dbReference>
<dbReference type="PANTHER" id="PTHR45808">
    <property type="entry name" value="RHO GTPASE-ACTIVATING PROTEIN 68F"/>
    <property type="match status" value="1"/>
</dbReference>
<organism evidence="4 5">
    <name type="scientific">Recurvomyces mirabilis</name>
    <dbReference type="NCBI Taxonomy" id="574656"/>
    <lineage>
        <taxon>Eukaryota</taxon>
        <taxon>Fungi</taxon>
        <taxon>Dikarya</taxon>
        <taxon>Ascomycota</taxon>
        <taxon>Pezizomycotina</taxon>
        <taxon>Dothideomycetes</taxon>
        <taxon>Dothideomycetidae</taxon>
        <taxon>Mycosphaerellales</taxon>
        <taxon>Teratosphaeriaceae</taxon>
        <taxon>Recurvomyces</taxon>
    </lineage>
</organism>
<dbReference type="SUPFAM" id="SSF52087">
    <property type="entry name" value="CRAL/TRIO domain"/>
    <property type="match status" value="1"/>
</dbReference>
<dbReference type="Gene3D" id="3.40.525.10">
    <property type="entry name" value="CRAL-TRIO lipid binding domain"/>
    <property type="match status" value="1"/>
</dbReference>
<dbReference type="Proteomes" id="UP001274830">
    <property type="component" value="Unassembled WGS sequence"/>
</dbReference>
<feature type="compositionally biased region" description="Polar residues" evidence="1">
    <location>
        <begin position="752"/>
        <end position="761"/>
    </location>
</feature>
<dbReference type="Gene3D" id="1.10.555.10">
    <property type="entry name" value="Rho GTPase activation protein"/>
    <property type="match status" value="1"/>
</dbReference>
<dbReference type="GO" id="GO:0005737">
    <property type="term" value="C:cytoplasm"/>
    <property type="evidence" value="ECO:0007669"/>
    <property type="project" value="TreeGrafter"/>
</dbReference>
<feature type="domain" description="CRAL-TRIO" evidence="2">
    <location>
        <begin position="33"/>
        <end position="201"/>
    </location>
</feature>
<evidence type="ECO:0000313" key="4">
    <source>
        <dbReference type="EMBL" id="KAK3673738.1"/>
    </source>
</evidence>
<dbReference type="EMBL" id="JAUTXT010000023">
    <property type="protein sequence ID" value="KAK3673738.1"/>
    <property type="molecule type" value="Genomic_DNA"/>
</dbReference>
<feature type="region of interest" description="Disordered" evidence="1">
    <location>
        <begin position="640"/>
        <end position="836"/>
    </location>
</feature>
<dbReference type="SMART" id="SM00324">
    <property type="entry name" value="RhoGAP"/>
    <property type="match status" value="1"/>
</dbReference>
<dbReference type="CDD" id="cd00170">
    <property type="entry name" value="SEC14"/>
    <property type="match status" value="1"/>
</dbReference>
<feature type="compositionally biased region" description="Polar residues" evidence="1">
    <location>
        <begin position="515"/>
        <end position="528"/>
    </location>
</feature>
<sequence length="878" mass="95604">MRSALAAAATRRAGRSRSTSLSAVPPSESSHDYVPELAAIAASILYRSPLPSREGRPIFVLNAAAFPDAWEVDYDSLLSYVLARLPGEEELISGTEYEIVFFAGGQPEGATSEKKQGPGMGWYLQAYHVLSRATRKKLQKLYIVHPRTWVRVLVGVFGTIVSPKFRRKIMHVNTLSQLALQVPIERLLIPPSTYLQDRKMEAEIDVPYMAGRRAFGARHPLPKNLNTGKTRLPRVLRETTSFLMLSQNVVMEGLFRIPPHSVLAGVLKEAYDRGQHFIVWKEKGATVVQPGIDQGLLDEVRLEDAYGVHLAASMIKMWYRELRDPIFPESSYAGLREKCSSPDAQPTLEELVELILPASPLSPLTSTSREILTRHLLPLLSAIAEREAQNKMNAENLSILFSMCLVCGTNQLEDAKMANVIKKVLQKAIAEWPLLREGLGINRDAFAAALLPPSDRRDYEDPVDDESHTTDPDDNEEGHRILMADIDGTEEIPEPKPVPILPPRSSGMAPPRKPSPSSLTSADNSSTTETKRAPTLPPRPLARSRAASAARQQPLLPSLDVVGVGGVKRKPAPMTAQAPDSAPALLDPPGHSTVFDSEGRSLHVADSPASYAPPADGFGPARRGKSVRVVAADEEKKGLLPTYAEPEGMHPALNVPKRKAVSGDVPDTSMATGVQGQGSTRSASEGSMVANMAALAARRGASMSSQRDGAEGVGEDPIISEPSSEGALGSTTDERAFRKPSWPASAMRRQQPRGQNSTPMISAQERALLPSRQSRTLPQSSTSSTITNGLQPPPSAPRHRAPSPGLLKRMETMEATSSQRSSTAEHENGYQPRRLNLKKTSVDDLRRLYEERVGFAEGLRRMDVVRRRRGSSGVGEAT</sequence>